<sequence>MPFFTSSRITAEMAARLAALDKSQAIIEFAMDGTIQTANANFLNVVGYTLAEVQGRHHSLFVDPAERDGAEYRQFWERLRRGEFQAARFRRFGKGGREVWIEASYNPLLDKSGRPYKVVKYATDITARMREQADSAGQMMAIRKALAVIEFDLDGTILTANDNFLAAMGYTLTEVQGRHHRLFVDPAHGDSVEYRQFWESLRRGEYKAAQFRRLGKGGREVWIEASYNPILDPAGRPYKVVKYATDITRQVRMLGDLKSLIDSNFGEIDRAVAQSSRRSGEAREAVSETSEAVQMMASGAEQLAASSLEIAQGMVRSRTAADTAADLAARVDGSTQRLSRAAHSMEGVVEMIQAIAGQINMLALNATIEAARAGEAGRGFAVVATEVKNLANQAAAATQRISDEIEGMQAVSGDVVTALDAIRRAIGTVRDQVTASAQAVDEQHAVTRAMSDKMRRTSAAVDSVTRNLDGIGVAVGEVDQAVTKTKEAARVLVR</sequence>
<name>A0A7X0AZA9_9PROT</name>
<dbReference type="Gene3D" id="3.30.450.20">
    <property type="entry name" value="PAS domain"/>
    <property type="match status" value="2"/>
</dbReference>
<dbReference type="InterPro" id="IPR013655">
    <property type="entry name" value="PAS_fold_3"/>
</dbReference>
<keyword evidence="1" id="KW-0807">Transducer</keyword>
<dbReference type="AlphaFoldDB" id="A0A7X0AZA9"/>
<dbReference type="NCBIfam" id="TIGR00229">
    <property type="entry name" value="sensory_box"/>
    <property type="match status" value="2"/>
</dbReference>
<evidence type="ECO:0000256" key="1">
    <source>
        <dbReference type="PROSITE-ProRule" id="PRU00284"/>
    </source>
</evidence>
<reference evidence="5 6" key="1">
    <citation type="submission" date="2020-08" db="EMBL/GenBank/DDBJ databases">
        <title>Genomic Encyclopedia of Type Strains, Phase IV (KMG-IV): sequencing the most valuable type-strain genomes for metagenomic binning, comparative biology and taxonomic classification.</title>
        <authorList>
            <person name="Goeker M."/>
        </authorList>
    </citation>
    <scope>NUCLEOTIDE SEQUENCE [LARGE SCALE GENOMIC DNA]</scope>
    <source>
        <strain evidence="5 6">DSM 22198</strain>
    </source>
</reference>
<dbReference type="InterPro" id="IPR035965">
    <property type="entry name" value="PAS-like_dom_sf"/>
</dbReference>
<evidence type="ECO:0000259" key="2">
    <source>
        <dbReference type="PROSITE" id="PS50111"/>
    </source>
</evidence>
<dbReference type="SMART" id="SM00086">
    <property type="entry name" value="PAC"/>
    <property type="match status" value="2"/>
</dbReference>
<feature type="domain" description="PAS" evidence="3">
    <location>
        <begin position="148"/>
        <end position="204"/>
    </location>
</feature>
<dbReference type="SMART" id="SM00091">
    <property type="entry name" value="PAS"/>
    <property type="match status" value="2"/>
</dbReference>
<dbReference type="InterPro" id="IPR013656">
    <property type="entry name" value="PAS_4"/>
</dbReference>
<keyword evidence="6" id="KW-1185">Reference proteome</keyword>
<dbReference type="SUPFAM" id="SSF55785">
    <property type="entry name" value="PYP-like sensor domain (PAS domain)"/>
    <property type="match status" value="2"/>
</dbReference>
<dbReference type="InterPro" id="IPR004090">
    <property type="entry name" value="Chemotax_Me-accpt_rcpt"/>
</dbReference>
<dbReference type="InterPro" id="IPR000014">
    <property type="entry name" value="PAS"/>
</dbReference>
<dbReference type="Pfam" id="PF08448">
    <property type="entry name" value="PAS_4"/>
    <property type="match status" value="1"/>
</dbReference>
<evidence type="ECO:0000313" key="5">
    <source>
        <dbReference type="EMBL" id="MBB6252889.1"/>
    </source>
</evidence>
<protein>
    <submittedName>
        <fullName evidence="5">Methyl-accepting chemotaxis protein</fullName>
    </submittedName>
</protein>
<feature type="domain" description="PAC" evidence="4">
    <location>
        <begin position="207"/>
        <end position="259"/>
    </location>
</feature>
<evidence type="ECO:0000259" key="3">
    <source>
        <dbReference type="PROSITE" id="PS50112"/>
    </source>
</evidence>
<evidence type="ECO:0000313" key="6">
    <source>
        <dbReference type="Proteomes" id="UP000539175"/>
    </source>
</evidence>
<dbReference type="PANTHER" id="PTHR24422">
    <property type="entry name" value="CHEMOTAXIS PROTEIN METHYLTRANSFERASE"/>
    <property type="match status" value="1"/>
</dbReference>
<feature type="domain" description="Methyl-accepting transducer" evidence="2">
    <location>
        <begin position="257"/>
        <end position="479"/>
    </location>
</feature>
<dbReference type="PRINTS" id="PR00260">
    <property type="entry name" value="CHEMTRNSDUCR"/>
</dbReference>
<dbReference type="GO" id="GO:0007165">
    <property type="term" value="P:signal transduction"/>
    <property type="evidence" value="ECO:0007669"/>
    <property type="project" value="UniProtKB-KW"/>
</dbReference>
<dbReference type="Gene3D" id="1.10.287.950">
    <property type="entry name" value="Methyl-accepting chemotaxis protein"/>
    <property type="match status" value="1"/>
</dbReference>
<dbReference type="InterPro" id="IPR004089">
    <property type="entry name" value="MCPsignal_dom"/>
</dbReference>
<dbReference type="InterPro" id="IPR050903">
    <property type="entry name" value="Bact_Chemotaxis_MeTrfase"/>
</dbReference>
<organism evidence="5 6">
    <name type="scientific">Nitrospirillum iridis</name>
    <dbReference type="NCBI Taxonomy" id="765888"/>
    <lineage>
        <taxon>Bacteria</taxon>
        <taxon>Pseudomonadati</taxon>
        <taxon>Pseudomonadota</taxon>
        <taxon>Alphaproteobacteria</taxon>
        <taxon>Rhodospirillales</taxon>
        <taxon>Azospirillaceae</taxon>
        <taxon>Nitrospirillum</taxon>
    </lineage>
</organism>
<dbReference type="InterPro" id="IPR000700">
    <property type="entry name" value="PAS-assoc_C"/>
</dbReference>
<comment type="caution">
    <text evidence="5">The sequence shown here is derived from an EMBL/GenBank/DDBJ whole genome shotgun (WGS) entry which is preliminary data.</text>
</comment>
<gene>
    <name evidence="5" type="ORF">FHS74_003457</name>
</gene>
<dbReference type="CDD" id="cd00130">
    <property type="entry name" value="PAS"/>
    <property type="match status" value="2"/>
</dbReference>
<dbReference type="RefSeq" id="WP_184802726.1">
    <property type="nucleotide sequence ID" value="NZ_JACIIZ010000009.1"/>
</dbReference>
<dbReference type="PROSITE" id="PS50111">
    <property type="entry name" value="CHEMOTAXIS_TRANSDUC_2"/>
    <property type="match status" value="1"/>
</dbReference>
<dbReference type="Pfam" id="PF08447">
    <property type="entry name" value="PAS_3"/>
    <property type="match status" value="1"/>
</dbReference>
<evidence type="ECO:0000259" key="4">
    <source>
        <dbReference type="PROSITE" id="PS50113"/>
    </source>
</evidence>
<feature type="domain" description="PAC" evidence="4">
    <location>
        <begin position="80"/>
        <end position="137"/>
    </location>
</feature>
<dbReference type="InterPro" id="IPR001610">
    <property type="entry name" value="PAC"/>
</dbReference>
<dbReference type="PROSITE" id="PS50112">
    <property type="entry name" value="PAS"/>
    <property type="match status" value="1"/>
</dbReference>
<dbReference type="SMART" id="SM00283">
    <property type="entry name" value="MA"/>
    <property type="match status" value="1"/>
</dbReference>
<dbReference type="EMBL" id="JACIIZ010000009">
    <property type="protein sequence ID" value="MBB6252889.1"/>
    <property type="molecule type" value="Genomic_DNA"/>
</dbReference>
<dbReference type="GO" id="GO:0004888">
    <property type="term" value="F:transmembrane signaling receptor activity"/>
    <property type="evidence" value="ECO:0007669"/>
    <property type="project" value="InterPro"/>
</dbReference>
<dbReference type="PANTHER" id="PTHR24422:SF10">
    <property type="entry name" value="CHEMOTAXIS PROTEIN METHYLTRANSFERASE 2"/>
    <property type="match status" value="1"/>
</dbReference>
<proteinExistence type="predicted"/>
<dbReference type="SUPFAM" id="SSF58104">
    <property type="entry name" value="Methyl-accepting chemotaxis protein (MCP) signaling domain"/>
    <property type="match status" value="1"/>
</dbReference>
<dbReference type="GO" id="GO:0016020">
    <property type="term" value="C:membrane"/>
    <property type="evidence" value="ECO:0007669"/>
    <property type="project" value="InterPro"/>
</dbReference>
<accession>A0A7X0AZA9</accession>
<dbReference type="GO" id="GO:0006935">
    <property type="term" value="P:chemotaxis"/>
    <property type="evidence" value="ECO:0007669"/>
    <property type="project" value="InterPro"/>
</dbReference>
<dbReference type="Proteomes" id="UP000539175">
    <property type="component" value="Unassembled WGS sequence"/>
</dbReference>
<dbReference type="Pfam" id="PF00015">
    <property type="entry name" value="MCPsignal"/>
    <property type="match status" value="1"/>
</dbReference>
<dbReference type="PROSITE" id="PS50113">
    <property type="entry name" value="PAC"/>
    <property type="match status" value="2"/>
</dbReference>